<dbReference type="OrthoDB" id="5297879at2"/>
<proteinExistence type="predicted"/>
<comment type="caution">
    <text evidence="2">The sequence shown here is derived from an EMBL/GenBank/DDBJ whole genome shotgun (WGS) entry which is preliminary data.</text>
</comment>
<dbReference type="SUPFAM" id="SSF81273">
    <property type="entry name" value="H-NS histone-like proteins"/>
    <property type="match status" value="1"/>
</dbReference>
<organism evidence="2 3">
    <name type="scientific">Acidithiobacillus thiooxidans</name>
    <name type="common">Thiobacillus thiooxidans</name>
    <dbReference type="NCBI Taxonomy" id="930"/>
    <lineage>
        <taxon>Bacteria</taxon>
        <taxon>Pseudomonadati</taxon>
        <taxon>Pseudomonadota</taxon>
        <taxon>Acidithiobacillia</taxon>
        <taxon>Acidithiobacillales</taxon>
        <taxon>Acidithiobacillaceae</taxon>
        <taxon>Acidithiobacillus</taxon>
    </lineage>
</organism>
<dbReference type="AlphaFoldDB" id="A0A1C2I3H1"/>
<evidence type="ECO:0000313" key="3">
    <source>
        <dbReference type="Proteomes" id="UP000095008"/>
    </source>
</evidence>
<dbReference type="EMBL" id="LWRY01000164">
    <property type="protein sequence ID" value="OCX70437.1"/>
    <property type="molecule type" value="Genomic_DNA"/>
</dbReference>
<keyword evidence="1" id="KW-0175">Coiled coil</keyword>
<name>A0A1C2I3H1_ACITH</name>
<dbReference type="RefSeq" id="WP_065973852.1">
    <property type="nucleotide sequence ID" value="NZ_LWRY01000164.1"/>
</dbReference>
<evidence type="ECO:0008006" key="4">
    <source>
        <dbReference type="Google" id="ProtNLM"/>
    </source>
</evidence>
<protein>
    <recommendedName>
        <fullName evidence="4">Histone-like protein H-NS C-terminal domain-containing protein</fullName>
    </recommendedName>
</protein>
<evidence type="ECO:0000256" key="1">
    <source>
        <dbReference type="SAM" id="Coils"/>
    </source>
</evidence>
<evidence type="ECO:0000313" key="2">
    <source>
        <dbReference type="EMBL" id="OCX70437.1"/>
    </source>
</evidence>
<gene>
    <name evidence="2" type="ORF">A6M23_14070</name>
</gene>
<keyword evidence="3" id="KW-1185">Reference proteome</keyword>
<feature type="coiled-coil region" evidence="1">
    <location>
        <begin position="4"/>
        <end position="31"/>
    </location>
</feature>
<sequence>MSILQELEAAKKAKEAADKRVEELLKKAKDEGLAEIRRIVEDLGLTAKDLLKLVPSEPQKTRRVRKSPAFWYQHPTDPNLVWKGAGPKPVWFKELSEEAQQACKIAAG</sequence>
<accession>A0A1C2I3H1</accession>
<dbReference type="Proteomes" id="UP000095008">
    <property type="component" value="Unassembled WGS sequence"/>
</dbReference>
<reference evidence="2" key="1">
    <citation type="journal article" date="2016" name="Int. J. Mol. Sci.">
        <title>Comparative genomics of the extreme acidophile Acidithiobacillus thiooxidans reveals intraspecific divergence and niche adaptation.</title>
        <authorList>
            <person name="Zhang X."/>
            <person name="Feng X."/>
            <person name="Tao J."/>
            <person name="Ma L."/>
            <person name="Xiao Y."/>
            <person name="Liang Y."/>
            <person name="Liu X."/>
            <person name="Yin H."/>
        </authorList>
    </citation>
    <scope>NUCLEOTIDE SEQUENCE [LARGE SCALE GENOMIC DNA]</scope>
    <source>
        <strain evidence="2">DXS-W</strain>
    </source>
</reference>